<dbReference type="PANTHER" id="PTHR12243">
    <property type="entry name" value="MADF DOMAIN TRANSCRIPTION FACTOR"/>
    <property type="match status" value="1"/>
</dbReference>
<sequence length="190" mass="21844">MLFLNQVNVSRVKARSTNQQSICNDADANSTRCLEEHVENDESVSDIFGNETVYADNLPMDTSKTETERASTYEEHVESDEEVTDIFANETNHDNKKKLRMSRDRTLQLIQLVRNRECLWKCRATSINRSQIAKAWKEVSVKMGLPVDFLQWKWRSLHGAFRSVKSHRTKNVAAASAGAKSVRKPCWFAY</sequence>
<dbReference type="VEuPathDB" id="VectorBase:AALB20_036813"/>
<keyword evidence="2" id="KW-1185">Reference proteome</keyword>
<dbReference type="InterPro" id="IPR006578">
    <property type="entry name" value="MADF-dom"/>
</dbReference>
<dbReference type="Proteomes" id="UP000069272">
    <property type="component" value="Chromosome 2R"/>
</dbReference>
<proteinExistence type="predicted"/>
<reference evidence="1" key="2">
    <citation type="submission" date="2022-08" db="UniProtKB">
        <authorList>
            <consortium name="EnsemblMetazoa"/>
        </authorList>
    </citation>
    <scope>IDENTIFICATION</scope>
    <source>
        <strain evidence="1">STECLA/ALBI9_A</strain>
    </source>
</reference>
<name>A0A182FPP7_ANOAL</name>
<accession>A0A182FPP7</accession>
<evidence type="ECO:0000313" key="2">
    <source>
        <dbReference type="Proteomes" id="UP000069272"/>
    </source>
</evidence>
<dbReference type="InterPro" id="IPR039353">
    <property type="entry name" value="TF_Adf1"/>
</dbReference>
<dbReference type="PANTHER" id="PTHR12243:SF69">
    <property type="entry name" value="SI:CH73-59F11.3"/>
    <property type="match status" value="1"/>
</dbReference>
<protein>
    <submittedName>
        <fullName evidence="1">MADF domain-containing protein</fullName>
    </submittedName>
</protein>
<dbReference type="GO" id="GO:0005667">
    <property type="term" value="C:transcription regulator complex"/>
    <property type="evidence" value="ECO:0007669"/>
    <property type="project" value="TreeGrafter"/>
</dbReference>
<dbReference type="SMART" id="SM00595">
    <property type="entry name" value="MADF"/>
    <property type="match status" value="1"/>
</dbReference>
<dbReference type="Pfam" id="PF10545">
    <property type="entry name" value="MADF_DNA_bdg"/>
    <property type="match status" value="1"/>
</dbReference>
<dbReference type="VEuPathDB" id="VectorBase:AALB008514"/>
<dbReference type="EnsemblMetazoa" id="AALB008514-RA">
    <property type="protein sequence ID" value="AALB008514-PA"/>
    <property type="gene ID" value="AALB008514"/>
</dbReference>
<dbReference type="PROSITE" id="PS51029">
    <property type="entry name" value="MADF"/>
    <property type="match status" value="1"/>
</dbReference>
<dbReference type="GO" id="GO:0006357">
    <property type="term" value="P:regulation of transcription by RNA polymerase II"/>
    <property type="evidence" value="ECO:0007669"/>
    <property type="project" value="TreeGrafter"/>
</dbReference>
<reference evidence="1 2" key="1">
    <citation type="journal article" date="2017" name="G3 (Bethesda)">
        <title>The Physical Genome Mapping of Anopheles albimanus Corrected Scaffold Misassemblies and Identified Interarm Rearrangements in Genus Anopheles.</title>
        <authorList>
            <person name="Artemov G.N."/>
            <person name="Peery A.N."/>
            <person name="Jiang X."/>
            <person name="Tu Z."/>
            <person name="Stegniy V.N."/>
            <person name="Sharakhova M.V."/>
            <person name="Sharakhov I.V."/>
        </authorList>
    </citation>
    <scope>NUCLEOTIDE SEQUENCE [LARGE SCALE GENOMIC DNA]</scope>
    <source>
        <strain evidence="1 2">ALBI9_A</strain>
    </source>
</reference>
<dbReference type="AlphaFoldDB" id="A0A182FPP7"/>
<organism evidence="1 2">
    <name type="scientific">Anopheles albimanus</name>
    <name type="common">New world malaria mosquito</name>
    <dbReference type="NCBI Taxonomy" id="7167"/>
    <lineage>
        <taxon>Eukaryota</taxon>
        <taxon>Metazoa</taxon>
        <taxon>Ecdysozoa</taxon>
        <taxon>Arthropoda</taxon>
        <taxon>Hexapoda</taxon>
        <taxon>Insecta</taxon>
        <taxon>Pterygota</taxon>
        <taxon>Neoptera</taxon>
        <taxon>Endopterygota</taxon>
        <taxon>Diptera</taxon>
        <taxon>Nematocera</taxon>
        <taxon>Culicoidea</taxon>
        <taxon>Culicidae</taxon>
        <taxon>Anophelinae</taxon>
        <taxon>Anopheles</taxon>
    </lineage>
</organism>
<evidence type="ECO:0000313" key="1">
    <source>
        <dbReference type="EnsemblMetazoa" id="AALB008514-PA"/>
    </source>
</evidence>
<dbReference type="GO" id="GO:0005634">
    <property type="term" value="C:nucleus"/>
    <property type="evidence" value="ECO:0007669"/>
    <property type="project" value="TreeGrafter"/>
</dbReference>